<dbReference type="GO" id="GO:0005829">
    <property type="term" value="C:cytosol"/>
    <property type="evidence" value="ECO:0007669"/>
    <property type="project" value="TreeGrafter"/>
</dbReference>
<sequence length="303" mass="33287">MTRIKPRQLSCFLEVFHRRKISLAAEQLHMTQSAVSMSLKQLEESVGAPLFDRTTRSLVPTLAAVELAPIAERMLRDGRHMENMFRHANARGGRLSIVTTPTLAQTLLPSLIAGFVAAHKDVHVDVIDVTPEQFTATLASGQADIGFGFLGRDDTELKQHRVLEDQLCLVMPSAKPSLQADHVSWKRLKDIPVALTRPGYGIREIIDKTTLAAGISLQVSQEVGLLTTALALTSQGVTSTIAPRQIACEPYFSGLSVCRIRAPVVRRDVSVVFQAHRTPSMAARRFLDFASEFSRAPRAERAG</sequence>
<evidence type="ECO:0000256" key="1">
    <source>
        <dbReference type="ARBA" id="ARBA00009437"/>
    </source>
</evidence>
<dbReference type="PROSITE" id="PS50931">
    <property type="entry name" value="HTH_LYSR"/>
    <property type="match status" value="1"/>
</dbReference>
<dbReference type="InterPro" id="IPR050950">
    <property type="entry name" value="HTH-type_LysR_regulators"/>
</dbReference>
<dbReference type="Pfam" id="PF00126">
    <property type="entry name" value="HTH_1"/>
    <property type="match status" value="1"/>
</dbReference>
<dbReference type="InterPro" id="IPR036390">
    <property type="entry name" value="WH_DNA-bd_sf"/>
</dbReference>
<evidence type="ECO:0000259" key="5">
    <source>
        <dbReference type="PROSITE" id="PS50931"/>
    </source>
</evidence>
<gene>
    <name evidence="6" type="ORF">DI563_03140</name>
</gene>
<accession>A0A2W5QRN3</accession>
<evidence type="ECO:0000256" key="3">
    <source>
        <dbReference type="ARBA" id="ARBA00023125"/>
    </source>
</evidence>
<protein>
    <submittedName>
        <fullName evidence="6">LysR family transcriptional regulator</fullName>
    </submittedName>
</protein>
<keyword evidence="4" id="KW-0804">Transcription</keyword>
<dbReference type="Proteomes" id="UP000249135">
    <property type="component" value="Unassembled WGS sequence"/>
</dbReference>
<dbReference type="Gene3D" id="3.40.190.290">
    <property type="match status" value="1"/>
</dbReference>
<organism evidence="6 7">
    <name type="scientific">Variovorax paradoxus</name>
    <dbReference type="NCBI Taxonomy" id="34073"/>
    <lineage>
        <taxon>Bacteria</taxon>
        <taxon>Pseudomonadati</taxon>
        <taxon>Pseudomonadota</taxon>
        <taxon>Betaproteobacteria</taxon>
        <taxon>Burkholderiales</taxon>
        <taxon>Comamonadaceae</taxon>
        <taxon>Variovorax</taxon>
    </lineage>
</organism>
<dbReference type="InterPro" id="IPR000847">
    <property type="entry name" value="LysR_HTH_N"/>
</dbReference>
<keyword evidence="3" id="KW-0238">DNA-binding</keyword>
<evidence type="ECO:0000256" key="4">
    <source>
        <dbReference type="ARBA" id="ARBA00023163"/>
    </source>
</evidence>
<dbReference type="AlphaFoldDB" id="A0A2W5QRN3"/>
<dbReference type="GO" id="GO:0003677">
    <property type="term" value="F:DNA binding"/>
    <property type="evidence" value="ECO:0007669"/>
    <property type="project" value="UniProtKB-KW"/>
</dbReference>
<dbReference type="Gene3D" id="1.10.10.10">
    <property type="entry name" value="Winged helix-like DNA-binding domain superfamily/Winged helix DNA-binding domain"/>
    <property type="match status" value="1"/>
</dbReference>
<comment type="caution">
    <text evidence="6">The sequence shown here is derived from an EMBL/GenBank/DDBJ whole genome shotgun (WGS) entry which is preliminary data.</text>
</comment>
<proteinExistence type="inferred from homology"/>
<dbReference type="SUPFAM" id="SSF53850">
    <property type="entry name" value="Periplasmic binding protein-like II"/>
    <property type="match status" value="1"/>
</dbReference>
<dbReference type="GO" id="GO:0003700">
    <property type="term" value="F:DNA-binding transcription factor activity"/>
    <property type="evidence" value="ECO:0007669"/>
    <property type="project" value="InterPro"/>
</dbReference>
<evidence type="ECO:0000313" key="7">
    <source>
        <dbReference type="Proteomes" id="UP000249135"/>
    </source>
</evidence>
<dbReference type="Pfam" id="PF03466">
    <property type="entry name" value="LysR_substrate"/>
    <property type="match status" value="1"/>
</dbReference>
<comment type="similarity">
    <text evidence="1">Belongs to the LysR transcriptional regulatory family.</text>
</comment>
<dbReference type="PANTHER" id="PTHR30419">
    <property type="entry name" value="HTH-TYPE TRANSCRIPTIONAL REGULATOR YBHD"/>
    <property type="match status" value="1"/>
</dbReference>
<name>A0A2W5QRN3_VARPD</name>
<dbReference type="PANTHER" id="PTHR30419:SF8">
    <property type="entry name" value="NITROGEN ASSIMILATION TRANSCRIPTIONAL ACTIVATOR-RELATED"/>
    <property type="match status" value="1"/>
</dbReference>
<feature type="domain" description="HTH lysR-type" evidence="5">
    <location>
        <begin position="4"/>
        <end position="61"/>
    </location>
</feature>
<dbReference type="PRINTS" id="PR00039">
    <property type="entry name" value="HTHLYSR"/>
</dbReference>
<keyword evidence="2" id="KW-0805">Transcription regulation</keyword>
<dbReference type="EMBL" id="QFPP01000014">
    <property type="protein sequence ID" value="PZQ77625.1"/>
    <property type="molecule type" value="Genomic_DNA"/>
</dbReference>
<dbReference type="InterPro" id="IPR005119">
    <property type="entry name" value="LysR_subst-bd"/>
</dbReference>
<evidence type="ECO:0000313" key="6">
    <source>
        <dbReference type="EMBL" id="PZQ77625.1"/>
    </source>
</evidence>
<dbReference type="InterPro" id="IPR036388">
    <property type="entry name" value="WH-like_DNA-bd_sf"/>
</dbReference>
<dbReference type="SUPFAM" id="SSF46785">
    <property type="entry name" value="Winged helix' DNA-binding domain"/>
    <property type="match status" value="1"/>
</dbReference>
<evidence type="ECO:0000256" key="2">
    <source>
        <dbReference type="ARBA" id="ARBA00023015"/>
    </source>
</evidence>
<reference evidence="6 7" key="1">
    <citation type="submission" date="2017-08" db="EMBL/GenBank/DDBJ databases">
        <title>Infants hospitalized years apart are colonized by the same room-sourced microbial strains.</title>
        <authorList>
            <person name="Brooks B."/>
            <person name="Olm M.R."/>
            <person name="Firek B.A."/>
            <person name="Baker R."/>
            <person name="Thomas B.C."/>
            <person name="Morowitz M.J."/>
            <person name="Banfield J.F."/>
        </authorList>
    </citation>
    <scope>NUCLEOTIDE SEQUENCE [LARGE SCALE GENOMIC DNA]</scope>
    <source>
        <strain evidence="6">S2_005_003_R2_41</strain>
    </source>
</reference>